<name>A0A9P7DKX3_9AGAM</name>
<evidence type="ECO:0000313" key="2">
    <source>
        <dbReference type="Proteomes" id="UP000719766"/>
    </source>
</evidence>
<dbReference type="AlphaFoldDB" id="A0A9P7DKX3"/>
<organism evidence="1 2">
    <name type="scientific">Suillus plorans</name>
    <dbReference type="NCBI Taxonomy" id="116603"/>
    <lineage>
        <taxon>Eukaryota</taxon>
        <taxon>Fungi</taxon>
        <taxon>Dikarya</taxon>
        <taxon>Basidiomycota</taxon>
        <taxon>Agaricomycotina</taxon>
        <taxon>Agaricomycetes</taxon>
        <taxon>Agaricomycetidae</taxon>
        <taxon>Boletales</taxon>
        <taxon>Suillineae</taxon>
        <taxon>Suillaceae</taxon>
        <taxon>Suillus</taxon>
    </lineage>
</organism>
<protein>
    <submittedName>
        <fullName evidence="1">Uncharacterized protein</fullName>
    </submittedName>
</protein>
<proteinExistence type="predicted"/>
<dbReference type="Proteomes" id="UP000719766">
    <property type="component" value="Unassembled WGS sequence"/>
</dbReference>
<feature type="non-terminal residue" evidence="1">
    <location>
        <position position="1"/>
    </location>
</feature>
<keyword evidence="2" id="KW-1185">Reference proteome</keyword>
<dbReference type="OrthoDB" id="3261136at2759"/>
<dbReference type="RefSeq" id="XP_041162493.1">
    <property type="nucleotide sequence ID" value="XM_041296722.1"/>
</dbReference>
<accession>A0A9P7DKX3</accession>
<evidence type="ECO:0000313" key="1">
    <source>
        <dbReference type="EMBL" id="KAG1797383.1"/>
    </source>
</evidence>
<feature type="non-terminal residue" evidence="1">
    <location>
        <position position="87"/>
    </location>
</feature>
<comment type="caution">
    <text evidence="1">The sequence shown here is derived from an EMBL/GenBank/DDBJ whole genome shotgun (WGS) entry which is preliminary data.</text>
</comment>
<dbReference type="EMBL" id="JABBWE010000016">
    <property type="protein sequence ID" value="KAG1797383.1"/>
    <property type="molecule type" value="Genomic_DNA"/>
</dbReference>
<dbReference type="GeneID" id="64590486"/>
<gene>
    <name evidence="1" type="ORF">HD556DRAFT_1217608</name>
</gene>
<reference evidence="1" key="1">
    <citation type="journal article" date="2020" name="New Phytol.">
        <title>Comparative genomics reveals dynamic genome evolution in host specialist ectomycorrhizal fungi.</title>
        <authorList>
            <person name="Lofgren L.A."/>
            <person name="Nguyen N.H."/>
            <person name="Vilgalys R."/>
            <person name="Ruytinx J."/>
            <person name="Liao H.L."/>
            <person name="Branco S."/>
            <person name="Kuo A."/>
            <person name="LaButti K."/>
            <person name="Lipzen A."/>
            <person name="Andreopoulos W."/>
            <person name="Pangilinan J."/>
            <person name="Riley R."/>
            <person name="Hundley H."/>
            <person name="Na H."/>
            <person name="Barry K."/>
            <person name="Grigoriev I.V."/>
            <person name="Stajich J.E."/>
            <person name="Kennedy P.G."/>
        </authorList>
    </citation>
    <scope>NUCLEOTIDE SEQUENCE</scope>
    <source>
        <strain evidence="1">S12</strain>
    </source>
</reference>
<sequence length="87" mass="9993">NWTRPDNVFCTSHTLDSFTLCDTTPGRRPPCTDNVPIYSTLDLDISRSTTTTTFNYRDVDCDKFRGRLQLHLSVYPEPTAITSEEQF</sequence>